<dbReference type="AlphaFoldDB" id="A0A0R1NMP3"/>
<comment type="similarity">
    <text evidence="1 6">Belongs to the acylphosphatase family.</text>
</comment>
<dbReference type="EMBL" id="AZEL01000044">
    <property type="protein sequence ID" value="KRL21719.1"/>
    <property type="molecule type" value="Genomic_DNA"/>
</dbReference>
<dbReference type="EC" id="3.6.1.7" evidence="2 5"/>
<evidence type="ECO:0000256" key="4">
    <source>
        <dbReference type="ARBA" id="ARBA00047645"/>
    </source>
</evidence>
<evidence type="ECO:0000256" key="2">
    <source>
        <dbReference type="ARBA" id="ARBA00012150"/>
    </source>
</evidence>
<name>A0A0R1NMP3_9LACO</name>
<dbReference type="STRING" id="1423748.FC37_GL001207"/>
<proteinExistence type="inferred from homology"/>
<comment type="caution">
    <text evidence="8">The sequence shown here is derived from an EMBL/GenBank/DDBJ whole genome shotgun (WGS) entry which is preliminary data.</text>
</comment>
<dbReference type="InterPro" id="IPR017968">
    <property type="entry name" value="Acylphosphatase_CS"/>
</dbReference>
<dbReference type="eggNOG" id="COG1254">
    <property type="taxonomic scope" value="Bacteria"/>
</dbReference>
<sequence>MLKLKMKLIFKKENTMETRKLTVSGLVQGVGFRWSTTALANKMNIPGTVKNNSDGTVTIYLQSTPDKIDHFIEKLPSASGFAHIENIAQESIPNVEQMHDFHVLY</sequence>
<dbReference type="PROSITE" id="PS00150">
    <property type="entry name" value="ACYLPHOSPHATASE_1"/>
    <property type="match status" value="1"/>
</dbReference>
<dbReference type="PATRIC" id="fig|1423748.3.peg.1267"/>
<dbReference type="Proteomes" id="UP000051311">
    <property type="component" value="Unassembled WGS sequence"/>
</dbReference>
<evidence type="ECO:0000256" key="5">
    <source>
        <dbReference type="PROSITE-ProRule" id="PRU00520"/>
    </source>
</evidence>
<dbReference type="PROSITE" id="PS51160">
    <property type="entry name" value="ACYLPHOSPHATASE_3"/>
    <property type="match status" value="1"/>
</dbReference>
<evidence type="ECO:0000256" key="1">
    <source>
        <dbReference type="ARBA" id="ARBA00005614"/>
    </source>
</evidence>
<organism evidence="8 9">
    <name type="scientific">Lactobacillus gallinarum DSM 10532 = JCM 2011</name>
    <dbReference type="NCBI Taxonomy" id="1423748"/>
    <lineage>
        <taxon>Bacteria</taxon>
        <taxon>Bacillati</taxon>
        <taxon>Bacillota</taxon>
        <taxon>Bacilli</taxon>
        <taxon>Lactobacillales</taxon>
        <taxon>Lactobacillaceae</taxon>
        <taxon>Lactobacillus</taxon>
    </lineage>
</organism>
<evidence type="ECO:0000256" key="3">
    <source>
        <dbReference type="ARBA" id="ARBA00015991"/>
    </source>
</evidence>
<evidence type="ECO:0000313" key="8">
    <source>
        <dbReference type="EMBL" id="KRL21719.1"/>
    </source>
</evidence>
<dbReference type="PANTHER" id="PTHR47268">
    <property type="entry name" value="ACYLPHOSPHATASE"/>
    <property type="match status" value="1"/>
</dbReference>
<dbReference type="PANTHER" id="PTHR47268:SF4">
    <property type="entry name" value="ACYLPHOSPHATASE"/>
    <property type="match status" value="1"/>
</dbReference>
<evidence type="ECO:0000256" key="6">
    <source>
        <dbReference type="RuleBase" id="RU004168"/>
    </source>
</evidence>
<protein>
    <recommendedName>
        <fullName evidence="3 5">acylphosphatase</fullName>
        <ecNumber evidence="2 5">3.6.1.7</ecNumber>
    </recommendedName>
</protein>
<feature type="active site" evidence="5">
    <location>
        <position position="51"/>
    </location>
</feature>
<evidence type="ECO:0000313" key="9">
    <source>
        <dbReference type="Proteomes" id="UP000051311"/>
    </source>
</evidence>
<reference evidence="8 9" key="1">
    <citation type="journal article" date="2015" name="Genome Announc.">
        <title>Expanding the biotechnology potential of lactobacilli through comparative genomics of 213 strains and associated genera.</title>
        <authorList>
            <person name="Sun Z."/>
            <person name="Harris H.M."/>
            <person name="McCann A."/>
            <person name="Guo C."/>
            <person name="Argimon S."/>
            <person name="Zhang W."/>
            <person name="Yang X."/>
            <person name="Jeffery I.B."/>
            <person name="Cooney J.C."/>
            <person name="Kagawa T.F."/>
            <person name="Liu W."/>
            <person name="Song Y."/>
            <person name="Salvetti E."/>
            <person name="Wrobel A."/>
            <person name="Rasinkangas P."/>
            <person name="Parkhill J."/>
            <person name="Rea M.C."/>
            <person name="O'Sullivan O."/>
            <person name="Ritari J."/>
            <person name="Douillard F.P."/>
            <person name="Paul Ross R."/>
            <person name="Yang R."/>
            <person name="Briner A.E."/>
            <person name="Felis G.E."/>
            <person name="de Vos W.M."/>
            <person name="Barrangou R."/>
            <person name="Klaenhammer T.R."/>
            <person name="Caufield P.W."/>
            <person name="Cui Y."/>
            <person name="Zhang H."/>
            <person name="O'Toole P.W."/>
        </authorList>
    </citation>
    <scope>NUCLEOTIDE SEQUENCE [LARGE SCALE GENOMIC DNA]</scope>
    <source>
        <strain evidence="8 9">DSM 10532</strain>
    </source>
</reference>
<feature type="domain" description="Acylphosphatase-like" evidence="7">
    <location>
        <begin position="18"/>
        <end position="105"/>
    </location>
</feature>
<evidence type="ECO:0000259" key="7">
    <source>
        <dbReference type="PROSITE" id="PS51160"/>
    </source>
</evidence>
<dbReference type="InterPro" id="IPR036046">
    <property type="entry name" value="Acylphosphatase-like_dom_sf"/>
</dbReference>
<dbReference type="Pfam" id="PF00708">
    <property type="entry name" value="Acylphosphatase"/>
    <property type="match status" value="1"/>
</dbReference>
<feature type="active site" evidence="5">
    <location>
        <position position="33"/>
    </location>
</feature>
<comment type="catalytic activity">
    <reaction evidence="4 5">
        <text>an acyl phosphate + H2O = a carboxylate + phosphate + H(+)</text>
        <dbReference type="Rhea" id="RHEA:14965"/>
        <dbReference type="ChEBI" id="CHEBI:15377"/>
        <dbReference type="ChEBI" id="CHEBI:15378"/>
        <dbReference type="ChEBI" id="CHEBI:29067"/>
        <dbReference type="ChEBI" id="CHEBI:43474"/>
        <dbReference type="ChEBI" id="CHEBI:59918"/>
        <dbReference type="EC" id="3.6.1.7"/>
    </reaction>
</comment>
<gene>
    <name evidence="8" type="ORF">FC37_GL001207</name>
</gene>
<accession>A0A0R1NMP3</accession>
<dbReference type="SUPFAM" id="SSF54975">
    <property type="entry name" value="Acylphosphatase/BLUF domain-like"/>
    <property type="match status" value="1"/>
</dbReference>
<keyword evidence="5" id="KW-0378">Hydrolase</keyword>
<dbReference type="Gene3D" id="3.30.70.100">
    <property type="match status" value="1"/>
</dbReference>
<dbReference type="InterPro" id="IPR001792">
    <property type="entry name" value="Acylphosphatase-like_dom"/>
</dbReference>
<dbReference type="InterPro" id="IPR020456">
    <property type="entry name" value="Acylphosphatase"/>
</dbReference>
<dbReference type="GO" id="GO:0003998">
    <property type="term" value="F:acylphosphatase activity"/>
    <property type="evidence" value="ECO:0007669"/>
    <property type="project" value="UniProtKB-EC"/>
</dbReference>